<name>A0A3L8Q640_CHLGU</name>
<dbReference type="AlphaFoldDB" id="A0A3L8Q640"/>
<sequence>TQASFPQQGQGASSGQGLCCCCSLSPWPRLCSLLPRSRYVQLLLSLVERIGVTKLAGTPRAETLAHAAGTLAQDCHQDTRLGAVTAALDCLGEVTVVGNLSLATKKEHCQLPVT</sequence>
<evidence type="ECO:0000313" key="2">
    <source>
        <dbReference type="Proteomes" id="UP000276834"/>
    </source>
</evidence>
<dbReference type="EMBL" id="QUSF01005750">
    <property type="protein sequence ID" value="RLV62688.1"/>
    <property type="molecule type" value="Genomic_DNA"/>
</dbReference>
<evidence type="ECO:0000313" key="1">
    <source>
        <dbReference type="EMBL" id="RLV62688.1"/>
    </source>
</evidence>
<gene>
    <name evidence="1" type="ORF">DV515_00019048</name>
</gene>
<keyword evidence="2" id="KW-1185">Reference proteome</keyword>
<reference evidence="1 2" key="1">
    <citation type="journal article" date="2018" name="Proc. R. Soc. B">
        <title>A non-coding region near Follistatin controls head colour polymorphism in the Gouldian finch.</title>
        <authorList>
            <person name="Toomey M.B."/>
            <person name="Marques C.I."/>
            <person name="Andrade P."/>
            <person name="Araujo P.M."/>
            <person name="Sabatino S."/>
            <person name="Gazda M.A."/>
            <person name="Afonso S."/>
            <person name="Lopes R.J."/>
            <person name="Corbo J.C."/>
            <person name="Carneiro M."/>
        </authorList>
    </citation>
    <scope>NUCLEOTIDE SEQUENCE [LARGE SCALE GENOMIC DNA]</scope>
    <source>
        <strain evidence="1">Red01</strain>
        <tissue evidence="1">Muscle</tissue>
    </source>
</reference>
<accession>A0A3L8Q640</accession>
<feature type="non-terminal residue" evidence="1">
    <location>
        <position position="1"/>
    </location>
</feature>
<dbReference type="OrthoDB" id="63891at2759"/>
<protein>
    <submittedName>
        <fullName evidence="1">Uncharacterized protein</fullName>
    </submittedName>
</protein>
<proteinExistence type="predicted"/>
<dbReference type="Proteomes" id="UP000276834">
    <property type="component" value="Unassembled WGS sequence"/>
</dbReference>
<feature type="non-terminal residue" evidence="1">
    <location>
        <position position="114"/>
    </location>
</feature>
<organism evidence="1 2">
    <name type="scientific">Chloebia gouldiae</name>
    <name type="common">Gouldian finch</name>
    <name type="synonym">Erythrura gouldiae</name>
    <dbReference type="NCBI Taxonomy" id="44316"/>
    <lineage>
        <taxon>Eukaryota</taxon>
        <taxon>Metazoa</taxon>
        <taxon>Chordata</taxon>
        <taxon>Craniata</taxon>
        <taxon>Vertebrata</taxon>
        <taxon>Euteleostomi</taxon>
        <taxon>Archelosauria</taxon>
        <taxon>Archosauria</taxon>
        <taxon>Dinosauria</taxon>
        <taxon>Saurischia</taxon>
        <taxon>Theropoda</taxon>
        <taxon>Coelurosauria</taxon>
        <taxon>Aves</taxon>
        <taxon>Neognathae</taxon>
        <taxon>Neoaves</taxon>
        <taxon>Telluraves</taxon>
        <taxon>Australaves</taxon>
        <taxon>Passeriformes</taxon>
        <taxon>Passeroidea</taxon>
        <taxon>Passeridae</taxon>
        <taxon>Chloebia</taxon>
    </lineage>
</organism>
<comment type="caution">
    <text evidence="1">The sequence shown here is derived from an EMBL/GenBank/DDBJ whole genome shotgun (WGS) entry which is preliminary data.</text>
</comment>